<protein>
    <submittedName>
        <fullName evidence="1">Uncharacterized protein</fullName>
    </submittedName>
</protein>
<comment type="caution">
    <text evidence="1">The sequence shown here is derived from an EMBL/GenBank/DDBJ whole genome shotgun (WGS) entry which is preliminary data.</text>
</comment>
<dbReference type="EMBL" id="JAZAVJ010000151">
    <property type="protein sequence ID" value="KAK7409418.1"/>
    <property type="molecule type" value="Genomic_DNA"/>
</dbReference>
<dbReference type="InterPro" id="IPR054208">
    <property type="entry name" value="DUF6914"/>
</dbReference>
<reference evidence="1 2" key="1">
    <citation type="journal article" date="2025" name="Microbiol. Resour. Announc.">
        <title>Draft genome sequences for Neonectria magnoliae and Neonectria punicea, canker pathogens of Liriodendron tulipifera and Acer saccharum in West Virginia.</title>
        <authorList>
            <person name="Petronek H.M."/>
            <person name="Kasson M.T."/>
            <person name="Metheny A.M."/>
            <person name="Stauder C.M."/>
            <person name="Lovett B."/>
            <person name="Lynch S.C."/>
            <person name="Garnas J.R."/>
            <person name="Kasson L.R."/>
            <person name="Stajich J.E."/>
        </authorList>
    </citation>
    <scope>NUCLEOTIDE SEQUENCE [LARGE SCALE GENOMIC DNA]</scope>
    <source>
        <strain evidence="1 2">NRRL 64653</strain>
    </source>
</reference>
<dbReference type="Pfam" id="PF21858">
    <property type="entry name" value="DUF6914"/>
    <property type="match status" value="1"/>
</dbReference>
<organism evidence="1 2">
    <name type="scientific">Neonectria punicea</name>
    <dbReference type="NCBI Taxonomy" id="979145"/>
    <lineage>
        <taxon>Eukaryota</taxon>
        <taxon>Fungi</taxon>
        <taxon>Dikarya</taxon>
        <taxon>Ascomycota</taxon>
        <taxon>Pezizomycotina</taxon>
        <taxon>Sordariomycetes</taxon>
        <taxon>Hypocreomycetidae</taxon>
        <taxon>Hypocreales</taxon>
        <taxon>Nectriaceae</taxon>
        <taxon>Neonectria</taxon>
    </lineage>
</organism>
<proteinExistence type="predicted"/>
<evidence type="ECO:0000313" key="2">
    <source>
        <dbReference type="Proteomes" id="UP001498476"/>
    </source>
</evidence>
<evidence type="ECO:0000313" key="1">
    <source>
        <dbReference type="EMBL" id="KAK7409418.1"/>
    </source>
</evidence>
<accession>A0ABR1GWD6</accession>
<gene>
    <name evidence="1" type="ORF">QQX98_008379</name>
</gene>
<keyword evidence="2" id="KW-1185">Reference proteome</keyword>
<sequence>MVGNKNRLYIGLYPSGVVNNEERKYHWGFLIGPKTEMQPEVPGMRYHVKNNPFQGWVYEEISLRNVKTTASLLARIMIAKVEDEKRLIEIFRATPVVQNDPNWRCRTWVADALTRIAQDGHAVGTAELDWVKIEAFAREYVAKKASSGRYGYGTDMSQPKPTWDMIEGREAVP</sequence>
<dbReference type="Proteomes" id="UP001498476">
    <property type="component" value="Unassembled WGS sequence"/>
</dbReference>
<name>A0ABR1GWD6_9HYPO</name>